<evidence type="ECO:0008006" key="4">
    <source>
        <dbReference type="Google" id="ProtNLM"/>
    </source>
</evidence>
<proteinExistence type="predicted"/>
<evidence type="ECO:0000313" key="2">
    <source>
        <dbReference type="EMBL" id="KAI1613683.1"/>
    </source>
</evidence>
<organism evidence="2 3">
    <name type="scientific">Exophiala viscosa</name>
    <dbReference type="NCBI Taxonomy" id="2486360"/>
    <lineage>
        <taxon>Eukaryota</taxon>
        <taxon>Fungi</taxon>
        <taxon>Dikarya</taxon>
        <taxon>Ascomycota</taxon>
        <taxon>Pezizomycotina</taxon>
        <taxon>Eurotiomycetes</taxon>
        <taxon>Chaetothyriomycetidae</taxon>
        <taxon>Chaetothyriales</taxon>
        <taxon>Herpotrichiellaceae</taxon>
        <taxon>Exophiala</taxon>
    </lineage>
</organism>
<gene>
    <name evidence="2" type="ORF">EDD36DRAFT_434291</name>
</gene>
<sequence length="905" mass="103913">MGKAKPGPRANAPDKPKYGSGPLMRVQKQFRNAQGSSYQVITPQSLHQRKIVFRTDNLSAPDRSVPSSNVSTPPLPDNTRHHQAPPTPALEHAFVINTAANMRHGRQAGREPPQLSRQSTEEMLLPRQSKRKALFKPSRPLQNSDQINSDIWQTILGYCEPQLLLEAKTINSGFYRLLSDRSGIWRQSRQIHLGSDMPDPPRGLTEQQYVDLLVGRGCQSRNCHRERIARVCWEFRVRLCSDCFRSKVMRADDLNPHRHHELPHDINEGMLNRDEIRPADSMLWDLLPQAISDGRRYVHPRAVNRTTNTWAGWSGVRSYVFLRSAYAQLESEYLELQRSNGTLTAVVASDGTRSDGGPLIEQWIRNKHSSNMAIMADADTIDKWRKRQQFALSDHLNRLDRHDFFAERAENLSPPIDYRMLDYMAAFRRALKVDTPPTERSWTVLKKKILPYRSQAQQVDDFNILMMQNPGAAGALVERFVLLREHRSDWKRFSGAYQPEQNFVLELGEKEFARCLAAGVADEDLLLLCLKNVFDEYAQLTTRPTGLNFDGTTGLYCLSLDDARMIVHLIMEKHIASDSQRGSVVFRKLKCRGCTRTDFTKTWSFEGAFEHMLITHAQLVGEGLEFWQFAVPFPHSGAYWTLRRRRGEDDNGDRFPWYTVPWPRCLPLVPFHQDVCKMDNWHPAVSEPFVRKESPPSISAFEGRRARQGPRSRADFPENLAFAVKTLTSSRLDGLCQMKIALRYALDLYMRIDEGEPPMSMLFLGFELIHHANANFDLRFKCGSCVAEGTVDPSAKQVKYRIPYEALITHWEQRHIEDEISWTESLMHLPSDSEVLVLMTEADKKLQAEKDAARAREEKLAENVRKRPRLKGQVVIQARLARDAFEELFEPTSTMDRAYHENTPV</sequence>
<evidence type="ECO:0000256" key="1">
    <source>
        <dbReference type="SAM" id="MobiDB-lite"/>
    </source>
</evidence>
<dbReference type="EMBL" id="MU404353">
    <property type="protein sequence ID" value="KAI1613683.1"/>
    <property type="molecule type" value="Genomic_DNA"/>
</dbReference>
<feature type="region of interest" description="Disordered" evidence="1">
    <location>
        <begin position="1"/>
        <end position="23"/>
    </location>
</feature>
<protein>
    <recommendedName>
        <fullName evidence="4">F-box domain-containing protein</fullName>
    </recommendedName>
</protein>
<dbReference type="Proteomes" id="UP001203852">
    <property type="component" value="Unassembled WGS sequence"/>
</dbReference>
<keyword evidence="3" id="KW-1185">Reference proteome</keyword>
<accession>A0AAN6DYC3</accession>
<reference evidence="2" key="1">
    <citation type="journal article" date="2022" name="bioRxiv">
        <title>Deciphering the potential niche of two novel black yeast fungi from a biological soil crust based on their genomes, phenotypes, and melanin regulation.</title>
        <authorList>
            <consortium name="DOE Joint Genome Institute"/>
            <person name="Carr E.C."/>
            <person name="Barton Q."/>
            <person name="Grambo S."/>
            <person name="Sullivan M."/>
            <person name="Renfro C.M."/>
            <person name="Kuo A."/>
            <person name="Pangilinan J."/>
            <person name="Lipzen A."/>
            <person name="Keymanesh K."/>
            <person name="Savage E."/>
            <person name="Barry K."/>
            <person name="Grigoriev I.V."/>
            <person name="Riekhof W.R."/>
            <person name="Harris S.S."/>
        </authorList>
    </citation>
    <scope>NUCLEOTIDE SEQUENCE</scope>
    <source>
        <strain evidence="2">JF 03-4F</strain>
    </source>
</reference>
<name>A0AAN6DYC3_9EURO</name>
<evidence type="ECO:0000313" key="3">
    <source>
        <dbReference type="Proteomes" id="UP001203852"/>
    </source>
</evidence>
<feature type="region of interest" description="Disordered" evidence="1">
    <location>
        <begin position="57"/>
        <end position="86"/>
    </location>
</feature>
<comment type="caution">
    <text evidence="2">The sequence shown here is derived from an EMBL/GenBank/DDBJ whole genome shotgun (WGS) entry which is preliminary data.</text>
</comment>
<dbReference type="AlphaFoldDB" id="A0AAN6DYC3"/>